<accession>A0A841F693</accession>
<name>A0A841F693_9ACTN</name>
<keyword evidence="2" id="KW-1185">Reference proteome</keyword>
<reference evidence="1 2" key="1">
    <citation type="submission" date="2020-08" db="EMBL/GenBank/DDBJ databases">
        <title>Genomic Encyclopedia of Type Strains, Phase IV (KMG-IV): sequencing the most valuable type-strain genomes for metagenomic binning, comparative biology and taxonomic classification.</title>
        <authorList>
            <person name="Goeker M."/>
        </authorList>
    </citation>
    <scope>NUCLEOTIDE SEQUENCE [LARGE SCALE GENOMIC DNA]</scope>
    <source>
        <strain evidence="1 2">YIM 65646</strain>
    </source>
</reference>
<dbReference type="SUPFAM" id="SSF75011">
    <property type="entry name" value="3-carboxy-cis,cis-mucoante lactonizing enzyme"/>
    <property type="match status" value="1"/>
</dbReference>
<evidence type="ECO:0000313" key="1">
    <source>
        <dbReference type="EMBL" id="MBB6032451.1"/>
    </source>
</evidence>
<proteinExistence type="predicted"/>
<gene>
    <name evidence="1" type="ORF">HNR73_000293</name>
</gene>
<comment type="caution">
    <text evidence="1">The sequence shown here is derived from an EMBL/GenBank/DDBJ whole genome shotgun (WGS) entry which is preliminary data.</text>
</comment>
<dbReference type="AlphaFoldDB" id="A0A841F693"/>
<dbReference type="EMBL" id="JACHGT010000001">
    <property type="protein sequence ID" value="MBB6032451.1"/>
    <property type="molecule type" value="Genomic_DNA"/>
</dbReference>
<sequence length="231" mass="23860">MDEIYAIGIQGAVGEPAPARIFSVRDQEIGDTVVELGPLAGDLSNAFDPSTGDHWWIAGDEVSSQRGGVHAALSVPKGKRGLAFRRDGRGFFFAAEAPGRVLSFEGANPGGVTPVEVHGVETPVDLAFDGAGRALLLTADGVLAEVDDTSGPKWTVSRTWSINAAGHVFTGLALAESYVTVAGRDTDGSFITEVVFDNGSAGLEPPFDLGSIGKVGDLASAHFPDGVTPGR</sequence>
<dbReference type="RefSeq" id="WP_184785350.1">
    <property type="nucleotide sequence ID" value="NZ_BONT01000042.1"/>
</dbReference>
<protein>
    <submittedName>
        <fullName evidence="1">Uncharacterized protein</fullName>
    </submittedName>
</protein>
<evidence type="ECO:0000313" key="2">
    <source>
        <dbReference type="Proteomes" id="UP000548476"/>
    </source>
</evidence>
<dbReference type="Proteomes" id="UP000548476">
    <property type="component" value="Unassembled WGS sequence"/>
</dbReference>
<organism evidence="1 2">
    <name type="scientific">Phytomonospora endophytica</name>
    <dbReference type="NCBI Taxonomy" id="714109"/>
    <lineage>
        <taxon>Bacteria</taxon>
        <taxon>Bacillati</taxon>
        <taxon>Actinomycetota</taxon>
        <taxon>Actinomycetes</taxon>
        <taxon>Micromonosporales</taxon>
        <taxon>Micromonosporaceae</taxon>
        <taxon>Phytomonospora</taxon>
    </lineage>
</organism>